<dbReference type="CDD" id="cd00383">
    <property type="entry name" value="trans_reg_C"/>
    <property type="match status" value="1"/>
</dbReference>
<evidence type="ECO:0000259" key="5">
    <source>
        <dbReference type="PROSITE" id="PS51755"/>
    </source>
</evidence>
<proteinExistence type="predicted"/>
<gene>
    <name evidence="6" type="ORF">ABT56_03125</name>
</gene>
<feature type="domain" description="OmpR/PhoB-type" evidence="5">
    <location>
        <begin position="5"/>
        <end position="109"/>
    </location>
</feature>
<dbReference type="GO" id="GO:0000160">
    <property type="term" value="P:phosphorelay signal transduction system"/>
    <property type="evidence" value="ECO:0007669"/>
    <property type="project" value="InterPro"/>
</dbReference>
<dbReference type="InterPro" id="IPR016032">
    <property type="entry name" value="Sig_transdc_resp-reg_C-effctor"/>
</dbReference>
<dbReference type="Proteomes" id="UP000036097">
    <property type="component" value="Unassembled WGS sequence"/>
</dbReference>
<dbReference type="GO" id="GO:0003677">
    <property type="term" value="F:DNA binding"/>
    <property type="evidence" value="ECO:0007669"/>
    <property type="project" value="UniProtKB-UniRule"/>
</dbReference>
<dbReference type="STRING" id="1195763.ABT56_03125"/>
<keyword evidence="1 2" id="KW-0238">DNA-binding</keyword>
<dbReference type="SMART" id="SM00862">
    <property type="entry name" value="Trans_reg_C"/>
    <property type="match status" value="1"/>
</dbReference>
<name>A0A0J1HC57_9GAMM</name>
<dbReference type="Pfam" id="PF00486">
    <property type="entry name" value="Trans_reg_C"/>
    <property type="match status" value="1"/>
</dbReference>
<evidence type="ECO:0000256" key="2">
    <source>
        <dbReference type="PROSITE-ProRule" id="PRU01091"/>
    </source>
</evidence>
<evidence type="ECO:0000256" key="1">
    <source>
        <dbReference type="ARBA" id="ARBA00023125"/>
    </source>
</evidence>
<evidence type="ECO:0000313" key="6">
    <source>
        <dbReference type="EMBL" id="KLV09201.1"/>
    </source>
</evidence>
<dbReference type="InterPro" id="IPR036388">
    <property type="entry name" value="WH-like_DNA-bd_sf"/>
</dbReference>
<organism evidence="6 7">
    <name type="scientific">Photobacterium aquae</name>
    <dbReference type="NCBI Taxonomy" id="1195763"/>
    <lineage>
        <taxon>Bacteria</taxon>
        <taxon>Pseudomonadati</taxon>
        <taxon>Pseudomonadota</taxon>
        <taxon>Gammaproteobacteria</taxon>
        <taxon>Vibrionales</taxon>
        <taxon>Vibrionaceae</taxon>
        <taxon>Photobacterium</taxon>
    </lineage>
</organism>
<dbReference type="Gene3D" id="1.10.10.10">
    <property type="entry name" value="Winged helix-like DNA-binding domain superfamily/Winged helix DNA-binding domain"/>
    <property type="match status" value="1"/>
</dbReference>
<dbReference type="GO" id="GO:0006355">
    <property type="term" value="P:regulation of DNA-templated transcription"/>
    <property type="evidence" value="ECO:0007669"/>
    <property type="project" value="InterPro"/>
</dbReference>
<dbReference type="AlphaFoldDB" id="A0A0J1HC57"/>
<evidence type="ECO:0000313" key="7">
    <source>
        <dbReference type="Proteomes" id="UP000036097"/>
    </source>
</evidence>
<dbReference type="PROSITE" id="PS51755">
    <property type="entry name" value="OMPR_PHOB"/>
    <property type="match status" value="1"/>
</dbReference>
<feature type="transmembrane region" description="Helical" evidence="4">
    <location>
        <begin position="175"/>
        <end position="196"/>
    </location>
</feature>
<keyword evidence="4" id="KW-0812">Transmembrane</keyword>
<evidence type="ECO:0000256" key="4">
    <source>
        <dbReference type="SAM" id="Phobius"/>
    </source>
</evidence>
<keyword evidence="4" id="KW-0472">Membrane</keyword>
<feature type="DNA-binding region" description="OmpR/PhoB-type" evidence="2">
    <location>
        <begin position="5"/>
        <end position="109"/>
    </location>
</feature>
<keyword evidence="4" id="KW-1133">Transmembrane helix</keyword>
<keyword evidence="7" id="KW-1185">Reference proteome</keyword>
<dbReference type="SUPFAM" id="SSF46894">
    <property type="entry name" value="C-terminal effector domain of the bipartite response regulators"/>
    <property type="match status" value="1"/>
</dbReference>
<dbReference type="EMBL" id="LDOT01000002">
    <property type="protein sequence ID" value="KLV09201.1"/>
    <property type="molecule type" value="Genomic_DNA"/>
</dbReference>
<reference evidence="6 7" key="1">
    <citation type="submission" date="2015-05" db="EMBL/GenBank/DDBJ databases">
        <title>Photobacterium galathea sp. nov.</title>
        <authorList>
            <person name="Machado H."/>
            <person name="Gram L."/>
        </authorList>
    </citation>
    <scope>NUCLEOTIDE SEQUENCE [LARGE SCALE GENOMIC DNA]</scope>
    <source>
        <strain evidence="6 7">CGMCC 1.12159</strain>
    </source>
</reference>
<feature type="compositionally biased region" description="Basic and acidic residues" evidence="3">
    <location>
        <begin position="135"/>
        <end position="146"/>
    </location>
</feature>
<dbReference type="OrthoDB" id="1971692at2"/>
<feature type="region of interest" description="Disordered" evidence="3">
    <location>
        <begin position="115"/>
        <end position="167"/>
    </location>
</feature>
<feature type="compositionally biased region" description="Low complexity" evidence="3">
    <location>
        <begin position="147"/>
        <end position="159"/>
    </location>
</feature>
<dbReference type="InterPro" id="IPR001867">
    <property type="entry name" value="OmpR/PhoB-type_DNA-bd"/>
</dbReference>
<protein>
    <submittedName>
        <fullName evidence="6">Transcriptional regulator</fullName>
    </submittedName>
</protein>
<evidence type="ECO:0000256" key="3">
    <source>
        <dbReference type="SAM" id="MobiDB-lite"/>
    </source>
</evidence>
<comment type="caution">
    <text evidence="6">The sequence shown here is derived from an EMBL/GenBank/DDBJ whole genome shotgun (WGS) entry which is preliminary data.</text>
</comment>
<dbReference type="RefSeq" id="WP_047877362.1">
    <property type="nucleotide sequence ID" value="NZ_LDOT01000002.1"/>
</dbReference>
<dbReference type="PATRIC" id="fig|1195763.3.peg.673"/>
<accession>A0A0J1HC57</accession>
<sequence length="291" mass="32212">MNKLENKFLIGQRFLFDPYDNSLIDQLENDELTRLGSNESRALSLLIEDPGAIISRSRLHDFVWREQGFEVDDSSLTQAISTLRKALKDSTKSPEFIKTVPKRGYQMIATVVQQSTPAATDTEIGPQDEYTPDNKQPEAEPCHTSEAEPTATAPVTPTPTGRPKVSPKAPSSLSAMLNGIALILALVIPLSVNFMMPKTSQAFTQLATIEGVPVEIPQSHPDVFQWENLVSQCIHSYIQNHPNEKRPVKVIATGGQNSQLWLNYVHSAAAPNENVTLRLLTSDKDHTELCQ</sequence>